<evidence type="ECO:0000256" key="6">
    <source>
        <dbReference type="ARBA" id="ARBA00023002"/>
    </source>
</evidence>
<evidence type="ECO:0000256" key="13">
    <source>
        <dbReference type="HAMAP-Rule" id="MF_00102"/>
    </source>
</evidence>
<evidence type="ECO:0000256" key="8">
    <source>
        <dbReference type="ARBA" id="ARBA00023154"/>
    </source>
</evidence>
<keyword evidence="8 13" id="KW-0457">Lysine biosynthesis</keyword>
<keyword evidence="2 13" id="KW-0963">Cytoplasm</keyword>
<dbReference type="GO" id="GO:0050661">
    <property type="term" value="F:NADP binding"/>
    <property type="evidence" value="ECO:0007669"/>
    <property type="project" value="UniProtKB-UniRule"/>
</dbReference>
<evidence type="ECO:0000259" key="14">
    <source>
        <dbReference type="Pfam" id="PF01113"/>
    </source>
</evidence>
<dbReference type="HAMAP" id="MF_00102">
    <property type="entry name" value="DapB"/>
    <property type="match status" value="1"/>
</dbReference>
<name>A0A1E8CMN5_9GAMM</name>
<keyword evidence="4 13" id="KW-0521">NADP</keyword>
<evidence type="ECO:0000256" key="12">
    <source>
        <dbReference type="ARBA" id="ARBA00049396"/>
    </source>
</evidence>
<gene>
    <name evidence="13" type="primary">dapB</name>
    <name evidence="16" type="ORF">PHACT_11325</name>
</gene>
<dbReference type="SUPFAM" id="SSF51735">
    <property type="entry name" value="NAD(P)-binding Rossmann-fold domains"/>
    <property type="match status" value="1"/>
</dbReference>
<dbReference type="STRING" id="1524254.PHACT_11325"/>
<dbReference type="InterPro" id="IPR000846">
    <property type="entry name" value="DapB_N"/>
</dbReference>
<dbReference type="UniPathway" id="UPA00034">
    <property type="reaction ID" value="UER00018"/>
</dbReference>
<keyword evidence="3 13" id="KW-0028">Amino-acid biosynthesis</keyword>
<evidence type="ECO:0000256" key="11">
    <source>
        <dbReference type="ARBA" id="ARBA00049080"/>
    </source>
</evidence>
<keyword evidence="6 13" id="KW-0560">Oxidoreductase</keyword>
<proteinExistence type="inferred from homology"/>
<dbReference type="PANTHER" id="PTHR20836">
    <property type="entry name" value="DIHYDRODIPICOLINATE REDUCTASE"/>
    <property type="match status" value="1"/>
</dbReference>
<comment type="caution">
    <text evidence="16">The sequence shown here is derived from an EMBL/GenBank/DDBJ whole genome shotgun (WGS) entry which is preliminary data.</text>
</comment>
<evidence type="ECO:0000256" key="7">
    <source>
        <dbReference type="ARBA" id="ARBA00023027"/>
    </source>
</evidence>
<dbReference type="GO" id="GO:0009089">
    <property type="term" value="P:lysine biosynthetic process via diaminopimelate"/>
    <property type="evidence" value="ECO:0007669"/>
    <property type="project" value="UniProtKB-UniRule"/>
</dbReference>
<feature type="binding site" evidence="13">
    <location>
        <begin position="8"/>
        <end position="13"/>
    </location>
    <ligand>
        <name>NAD(+)</name>
        <dbReference type="ChEBI" id="CHEBI:57540"/>
    </ligand>
</feature>
<feature type="binding site" evidence="13">
    <location>
        <begin position="123"/>
        <end position="126"/>
    </location>
    <ligand>
        <name>NAD(+)</name>
        <dbReference type="ChEBI" id="CHEBI:57540"/>
    </ligand>
</feature>
<feature type="binding site" evidence="13">
    <location>
        <position position="58"/>
    </location>
    <ligand>
        <name>NADP(+)</name>
        <dbReference type="ChEBI" id="CHEBI:58349"/>
    </ligand>
</feature>
<dbReference type="GO" id="GO:0019877">
    <property type="term" value="P:diaminopimelate biosynthetic process"/>
    <property type="evidence" value="ECO:0007669"/>
    <property type="project" value="UniProtKB-UniRule"/>
</dbReference>
<feature type="domain" description="Dihydrodipicolinate reductase N-terminal" evidence="14">
    <location>
        <begin position="2"/>
        <end position="126"/>
    </location>
</feature>
<dbReference type="GO" id="GO:0016726">
    <property type="term" value="F:oxidoreductase activity, acting on CH or CH2 groups, NAD or NADP as acceptor"/>
    <property type="evidence" value="ECO:0007669"/>
    <property type="project" value="UniProtKB-UniRule"/>
</dbReference>
<dbReference type="InterPro" id="IPR022664">
    <property type="entry name" value="DapB_N_CS"/>
</dbReference>
<feature type="binding site" evidence="13">
    <location>
        <begin position="166"/>
        <end position="167"/>
    </location>
    <ligand>
        <name>(S)-2,3,4,5-tetrahydrodipicolinate</name>
        <dbReference type="ChEBI" id="CHEBI:16845"/>
    </ligand>
</feature>
<evidence type="ECO:0000256" key="4">
    <source>
        <dbReference type="ARBA" id="ARBA00022857"/>
    </source>
</evidence>
<organism evidence="16 17">
    <name type="scientific">Pseudohongiella acticola</name>
    <dbReference type="NCBI Taxonomy" id="1524254"/>
    <lineage>
        <taxon>Bacteria</taxon>
        <taxon>Pseudomonadati</taxon>
        <taxon>Pseudomonadota</taxon>
        <taxon>Gammaproteobacteria</taxon>
        <taxon>Pseudomonadales</taxon>
        <taxon>Pseudohongiellaceae</taxon>
        <taxon>Pseudohongiella</taxon>
    </lineage>
</organism>
<evidence type="ECO:0000313" key="17">
    <source>
        <dbReference type="Proteomes" id="UP000175669"/>
    </source>
</evidence>
<evidence type="ECO:0000256" key="1">
    <source>
        <dbReference type="ARBA" id="ARBA00006642"/>
    </source>
</evidence>
<dbReference type="RefSeq" id="WP_070117870.1">
    <property type="nucleotide sequence ID" value="NZ_CAXATG010000003.1"/>
</dbReference>
<dbReference type="GO" id="GO:0051287">
    <property type="term" value="F:NAD binding"/>
    <property type="evidence" value="ECO:0007669"/>
    <property type="project" value="UniProtKB-UniRule"/>
</dbReference>
<dbReference type="NCBIfam" id="TIGR00036">
    <property type="entry name" value="dapB"/>
    <property type="match status" value="1"/>
</dbReference>
<dbReference type="PANTHER" id="PTHR20836:SF0">
    <property type="entry name" value="4-HYDROXY-TETRAHYDRODIPICOLINATE REDUCTASE 1, CHLOROPLASTIC-RELATED"/>
    <property type="match status" value="1"/>
</dbReference>
<comment type="caution">
    <text evidence="13">Was originally thought to be a dihydrodipicolinate reductase (DHDPR), catalyzing the conversion of dihydrodipicolinate to tetrahydrodipicolinate. However, it was shown in E.coli that the substrate of the enzymatic reaction is not dihydrodipicolinate (DHDP) but in fact (2S,4S)-4-hydroxy-2,3,4,5-tetrahydrodipicolinic acid (HTPA), the product released by the DapA-catalyzed reaction.</text>
</comment>
<accession>A0A1E8CMN5</accession>
<dbReference type="InterPro" id="IPR036291">
    <property type="entry name" value="NAD(P)-bd_dom_sf"/>
</dbReference>
<sequence length="268" mass="28230">MIRIAIAGVAGRMGKTLVQAVTDRAGEARVTAGTTLVADPQAGQDIGLIAGTGLLDIKASATLDQCAENFDVLIDFTSPDATLEHMAWCRQHGKAMVIGTTGFTADQKQQINAAATQMPIVFAPNMSAGVNISLRLLALAAKALGDDVDIEIIETHHRHKKDAPSGTALRMGEVIADALGRDLDEVAVYGREGITDERDRKTIGFATIRAGDVVGDHTVIFAGNGERLEITHKASSRMTFASGAVRAAIWLGSRPAGLYSIDDVLGLD</sequence>
<evidence type="ECO:0000256" key="9">
    <source>
        <dbReference type="ARBA" id="ARBA00037922"/>
    </source>
</evidence>
<dbReference type="Proteomes" id="UP000175669">
    <property type="component" value="Unassembled WGS sequence"/>
</dbReference>
<comment type="subcellular location">
    <subcellularLocation>
        <location evidence="13">Cytoplasm</location>
    </subcellularLocation>
</comment>
<protein>
    <recommendedName>
        <fullName evidence="10 13">4-hydroxy-tetrahydrodipicolinate reductase</fullName>
        <shortName evidence="13">HTPA reductase</shortName>
        <ecNumber evidence="10 13">1.17.1.8</ecNumber>
    </recommendedName>
</protein>
<dbReference type="CDD" id="cd02274">
    <property type="entry name" value="DHDPR_N"/>
    <property type="match status" value="1"/>
</dbReference>
<keyword evidence="5 13" id="KW-0220">Diaminopimelate biosynthesis</keyword>
<dbReference type="FunFam" id="3.30.360.10:FF:000004">
    <property type="entry name" value="4-hydroxy-tetrahydrodipicolinate reductase"/>
    <property type="match status" value="1"/>
</dbReference>
<keyword evidence="7 13" id="KW-0520">NAD</keyword>
<comment type="subunit">
    <text evidence="13">Homotetramer.</text>
</comment>
<evidence type="ECO:0000256" key="3">
    <source>
        <dbReference type="ARBA" id="ARBA00022605"/>
    </source>
</evidence>
<feature type="active site" description="Proton donor" evidence="13">
    <location>
        <position position="160"/>
    </location>
</feature>
<feature type="binding site" evidence="13">
    <location>
        <position position="56"/>
    </location>
    <ligand>
        <name>NAD(+)</name>
        <dbReference type="ChEBI" id="CHEBI:57540"/>
    </ligand>
</feature>
<dbReference type="EC" id="1.17.1.8" evidence="10 13"/>
<keyword evidence="17" id="KW-1185">Reference proteome</keyword>
<dbReference type="Gene3D" id="3.30.360.10">
    <property type="entry name" value="Dihydrodipicolinate Reductase, domain 2"/>
    <property type="match status" value="1"/>
</dbReference>
<dbReference type="OrthoDB" id="9790352at2"/>
<evidence type="ECO:0000256" key="2">
    <source>
        <dbReference type="ARBA" id="ARBA00022490"/>
    </source>
</evidence>
<dbReference type="InterPro" id="IPR022663">
    <property type="entry name" value="DapB_C"/>
</dbReference>
<evidence type="ECO:0000313" key="16">
    <source>
        <dbReference type="EMBL" id="OFE13653.1"/>
    </source>
</evidence>
<comment type="similarity">
    <text evidence="1 13">Belongs to the DapB family.</text>
</comment>
<dbReference type="EMBL" id="MASR01000001">
    <property type="protein sequence ID" value="OFE13653.1"/>
    <property type="molecule type" value="Genomic_DNA"/>
</dbReference>
<evidence type="ECO:0000256" key="5">
    <source>
        <dbReference type="ARBA" id="ARBA00022915"/>
    </source>
</evidence>
<reference evidence="17" key="1">
    <citation type="submission" date="2016-07" db="EMBL/GenBank/DDBJ databases">
        <authorList>
            <person name="Florea S."/>
            <person name="Webb J.S."/>
            <person name="Jaromczyk J."/>
            <person name="Schardl C.L."/>
        </authorList>
    </citation>
    <scope>NUCLEOTIDE SEQUENCE [LARGE SCALE GENOMIC DNA]</scope>
    <source>
        <strain evidence="17">KCTC 42131</strain>
    </source>
</reference>
<comment type="pathway">
    <text evidence="9 13">Amino-acid biosynthesis; L-lysine biosynthesis via DAP pathway; (S)-tetrahydrodipicolinate from L-aspartate: step 4/4.</text>
</comment>
<feature type="binding site" evidence="13">
    <location>
        <position position="157"/>
    </location>
    <ligand>
        <name>(S)-2,3,4,5-tetrahydrodipicolinate</name>
        <dbReference type="ChEBI" id="CHEBI:16845"/>
    </ligand>
</feature>
<dbReference type="PROSITE" id="PS01298">
    <property type="entry name" value="DAPB"/>
    <property type="match status" value="1"/>
</dbReference>
<dbReference type="Pfam" id="PF01113">
    <property type="entry name" value="DapB_N"/>
    <property type="match status" value="1"/>
</dbReference>
<dbReference type="AlphaFoldDB" id="A0A1E8CMN5"/>
<feature type="active site" description="Proton donor/acceptor" evidence="13">
    <location>
        <position position="156"/>
    </location>
</feature>
<dbReference type="Pfam" id="PF05173">
    <property type="entry name" value="DapB_C"/>
    <property type="match status" value="1"/>
</dbReference>
<dbReference type="Gene3D" id="3.40.50.720">
    <property type="entry name" value="NAD(P)-binding Rossmann-like Domain"/>
    <property type="match status" value="1"/>
</dbReference>
<dbReference type="GO" id="GO:0005829">
    <property type="term" value="C:cytosol"/>
    <property type="evidence" value="ECO:0007669"/>
    <property type="project" value="TreeGrafter"/>
</dbReference>
<comment type="catalytic activity">
    <reaction evidence="11 13">
        <text>(S)-2,3,4,5-tetrahydrodipicolinate + NADP(+) + H2O = (2S,4S)-4-hydroxy-2,3,4,5-tetrahydrodipicolinate + NADPH + H(+)</text>
        <dbReference type="Rhea" id="RHEA:35331"/>
        <dbReference type="ChEBI" id="CHEBI:15377"/>
        <dbReference type="ChEBI" id="CHEBI:15378"/>
        <dbReference type="ChEBI" id="CHEBI:16845"/>
        <dbReference type="ChEBI" id="CHEBI:57783"/>
        <dbReference type="ChEBI" id="CHEBI:58349"/>
        <dbReference type="ChEBI" id="CHEBI:67139"/>
        <dbReference type="EC" id="1.17.1.8"/>
    </reaction>
</comment>
<feature type="binding site" evidence="13">
    <location>
        <begin position="99"/>
        <end position="101"/>
    </location>
    <ligand>
        <name>NAD(+)</name>
        <dbReference type="ChEBI" id="CHEBI:57540"/>
    </ligand>
</feature>
<comment type="function">
    <text evidence="13">Catalyzes the conversion of 4-hydroxy-tetrahydrodipicolinate (HTPA) to tetrahydrodipicolinate.</text>
</comment>
<evidence type="ECO:0000259" key="15">
    <source>
        <dbReference type="Pfam" id="PF05173"/>
    </source>
</evidence>
<dbReference type="PIRSF" id="PIRSF000161">
    <property type="entry name" value="DHPR"/>
    <property type="match status" value="1"/>
</dbReference>
<comment type="catalytic activity">
    <reaction evidence="12 13">
        <text>(S)-2,3,4,5-tetrahydrodipicolinate + NAD(+) + H2O = (2S,4S)-4-hydroxy-2,3,4,5-tetrahydrodipicolinate + NADH + H(+)</text>
        <dbReference type="Rhea" id="RHEA:35323"/>
        <dbReference type="ChEBI" id="CHEBI:15377"/>
        <dbReference type="ChEBI" id="CHEBI:15378"/>
        <dbReference type="ChEBI" id="CHEBI:16845"/>
        <dbReference type="ChEBI" id="CHEBI:57540"/>
        <dbReference type="ChEBI" id="CHEBI:57945"/>
        <dbReference type="ChEBI" id="CHEBI:67139"/>
        <dbReference type="EC" id="1.17.1.8"/>
    </reaction>
</comment>
<evidence type="ECO:0000256" key="10">
    <source>
        <dbReference type="ARBA" id="ARBA00038983"/>
    </source>
</evidence>
<dbReference type="InterPro" id="IPR023940">
    <property type="entry name" value="DHDPR_bac"/>
</dbReference>
<feature type="domain" description="Dihydrodipicolinate reductase C-terminal" evidence="15">
    <location>
        <begin position="129"/>
        <end position="265"/>
    </location>
</feature>
<dbReference type="SUPFAM" id="SSF55347">
    <property type="entry name" value="Glyceraldehyde-3-phosphate dehydrogenase-like, C-terminal domain"/>
    <property type="match status" value="1"/>
</dbReference>
<dbReference type="GO" id="GO:0008839">
    <property type="term" value="F:4-hydroxy-tetrahydrodipicolinate reductase"/>
    <property type="evidence" value="ECO:0007669"/>
    <property type="project" value="UniProtKB-UniRule"/>
</dbReference>